<sequence>MPHHPLLPFMVMVRYYSPAPDPTSGLLDIVLTPGPGGGIHRNADSTDTPFTPSTPANCTATATSTNTNDILSAPADFSCLHSACNLNSRIGLVDHLQIHRMETCETVPGAPT</sequence>
<reference evidence="3" key="1">
    <citation type="submission" date="2016-06" db="UniProtKB">
        <authorList>
            <consortium name="WormBaseParasite"/>
        </authorList>
    </citation>
    <scope>IDENTIFICATION</scope>
</reference>
<dbReference type="WBParaSite" id="SSLN_0000872601-mRNA-1">
    <property type="protein sequence ID" value="SSLN_0000872601-mRNA-1"/>
    <property type="gene ID" value="SSLN_0000872601"/>
</dbReference>
<evidence type="ECO:0000313" key="3">
    <source>
        <dbReference type="WBParaSite" id="SSLN_0000872601-mRNA-1"/>
    </source>
</evidence>
<evidence type="ECO:0000313" key="1">
    <source>
        <dbReference type="EMBL" id="VDL94778.1"/>
    </source>
</evidence>
<reference evidence="1 2" key="2">
    <citation type="submission" date="2018-11" db="EMBL/GenBank/DDBJ databases">
        <authorList>
            <consortium name="Pathogen Informatics"/>
        </authorList>
    </citation>
    <scope>NUCLEOTIDE SEQUENCE [LARGE SCALE GENOMIC DNA]</scope>
    <source>
        <strain evidence="1 2">NST_G2</strain>
    </source>
</reference>
<accession>A0A183SVZ5</accession>
<gene>
    <name evidence="1" type="ORF">SSLN_LOCUS8393</name>
</gene>
<evidence type="ECO:0000313" key="2">
    <source>
        <dbReference type="Proteomes" id="UP000275846"/>
    </source>
</evidence>
<proteinExistence type="predicted"/>
<dbReference type="Proteomes" id="UP000275846">
    <property type="component" value="Unassembled WGS sequence"/>
</dbReference>
<dbReference type="EMBL" id="UYSU01034628">
    <property type="protein sequence ID" value="VDL94778.1"/>
    <property type="molecule type" value="Genomic_DNA"/>
</dbReference>
<dbReference type="AlphaFoldDB" id="A0A183SVZ5"/>
<organism evidence="3">
    <name type="scientific">Schistocephalus solidus</name>
    <name type="common">Tapeworm</name>
    <dbReference type="NCBI Taxonomy" id="70667"/>
    <lineage>
        <taxon>Eukaryota</taxon>
        <taxon>Metazoa</taxon>
        <taxon>Spiralia</taxon>
        <taxon>Lophotrochozoa</taxon>
        <taxon>Platyhelminthes</taxon>
        <taxon>Cestoda</taxon>
        <taxon>Eucestoda</taxon>
        <taxon>Diphyllobothriidea</taxon>
        <taxon>Diphyllobothriidae</taxon>
        <taxon>Schistocephalus</taxon>
    </lineage>
</organism>
<keyword evidence="2" id="KW-1185">Reference proteome</keyword>
<name>A0A183SVZ5_SCHSO</name>
<protein>
    <submittedName>
        <fullName evidence="3">C2H2-type domain-containing protein</fullName>
    </submittedName>
</protein>